<dbReference type="SUPFAM" id="SSF46565">
    <property type="entry name" value="Chaperone J-domain"/>
    <property type="match status" value="1"/>
</dbReference>
<dbReference type="Pfam" id="PF02758">
    <property type="entry name" value="PYRIN"/>
    <property type="match status" value="1"/>
</dbReference>
<dbReference type="InterPro" id="IPR011029">
    <property type="entry name" value="DEATH-like_dom_sf"/>
</dbReference>
<name>A0A6A4TH76_SCOMX</name>
<dbReference type="Pfam" id="PF00226">
    <property type="entry name" value="DnaJ"/>
    <property type="match status" value="1"/>
</dbReference>
<evidence type="ECO:0000259" key="2">
    <source>
        <dbReference type="PROSITE" id="PS50076"/>
    </source>
</evidence>
<evidence type="ECO:0000259" key="4">
    <source>
        <dbReference type="PROSITE" id="PS50824"/>
    </source>
</evidence>
<evidence type="ECO:0000313" key="6">
    <source>
        <dbReference type="Proteomes" id="UP000438429"/>
    </source>
</evidence>
<dbReference type="CDD" id="cd06257">
    <property type="entry name" value="DnaJ"/>
    <property type="match status" value="1"/>
</dbReference>
<feature type="region of interest" description="Disordered" evidence="1">
    <location>
        <begin position="571"/>
        <end position="604"/>
    </location>
</feature>
<accession>A0A6A4TH76</accession>
<dbReference type="Gene3D" id="1.10.533.10">
    <property type="entry name" value="Death Domain, Fas"/>
    <property type="match status" value="2"/>
</dbReference>
<evidence type="ECO:0008006" key="7">
    <source>
        <dbReference type="Google" id="ProtNLM"/>
    </source>
</evidence>
<dbReference type="Gene3D" id="1.10.287.110">
    <property type="entry name" value="DnaJ domain"/>
    <property type="match status" value="1"/>
</dbReference>
<evidence type="ECO:0000313" key="5">
    <source>
        <dbReference type="EMBL" id="KAF0046037.1"/>
    </source>
</evidence>
<dbReference type="Proteomes" id="UP000438429">
    <property type="component" value="Unassembled WGS sequence"/>
</dbReference>
<proteinExistence type="predicted"/>
<dbReference type="PANTHER" id="PTHR39158:SF1">
    <property type="entry name" value="DNAJ HOMOLOG SUBFAMILY C MEMBER 28"/>
    <property type="match status" value="1"/>
</dbReference>
<feature type="compositionally biased region" description="Basic and acidic residues" evidence="1">
    <location>
        <begin position="571"/>
        <end position="597"/>
    </location>
</feature>
<comment type="caution">
    <text evidence="5">The sequence shown here is derived from an EMBL/GenBank/DDBJ whole genome shotgun (WGS) entry which is preliminary data.</text>
</comment>
<dbReference type="PROSITE" id="PS50824">
    <property type="entry name" value="DAPIN"/>
    <property type="match status" value="1"/>
</dbReference>
<dbReference type="InterPro" id="IPR052573">
    <property type="entry name" value="DnaJ_C_subfamily_28"/>
</dbReference>
<gene>
    <name evidence="5" type="ORF">F2P81_002566</name>
</gene>
<dbReference type="InterPro" id="IPR018961">
    <property type="entry name" value="DnaJ_homolog_subfam-C_membr-28"/>
</dbReference>
<dbReference type="GO" id="GO:0042981">
    <property type="term" value="P:regulation of apoptotic process"/>
    <property type="evidence" value="ECO:0007669"/>
    <property type="project" value="InterPro"/>
</dbReference>
<dbReference type="PANTHER" id="PTHR39158">
    <property type="entry name" value="OS08G0560600 PROTEIN"/>
    <property type="match status" value="1"/>
</dbReference>
<dbReference type="EMBL" id="VEVO01000002">
    <property type="protein sequence ID" value="KAF0046037.1"/>
    <property type="molecule type" value="Genomic_DNA"/>
</dbReference>
<dbReference type="SMART" id="SM01289">
    <property type="entry name" value="PYRIN"/>
    <property type="match status" value="1"/>
</dbReference>
<dbReference type="PROSITE" id="PS50076">
    <property type="entry name" value="DNAJ_2"/>
    <property type="match status" value="1"/>
</dbReference>
<protein>
    <recommendedName>
        <fullName evidence="7">DnaJ-like subfamily C member 28</fullName>
    </recommendedName>
</protein>
<feature type="region of interest" description="Disordered" evidence="1">
    <location>
        <begin position="205"/>
        <end position="227"/>
    </location>
</feature>
<feature type="domain" description="Pyrin" evidence="4">
    <location>
        <begin position="1"/>
        <end position="85"/>
    </location>
</feature>
<dbReference type="PROSITE" id="PS50209">
    <property type="entry name" value="CARD"/>
    <property type="match status" value="1"/>
</dbReference>
<feature type="domain" description="CARD" evidence="3">
    <location>
        <begin position="84"/>
        <end position="140"/>
    </location>
</feature>
<evidence type="ECO:0000259" key="3">
    <source>
        <dbReference type="PROSITE" id="PS50209"/>
    </source>
</evidence>
<sequence length="617" mass="70867">MKKSIADALEDLSEQDFKKFCSALRDRREEPRIRRNRLEGKGFLEVTDVLVTTFTEPEALRVAVELLREIDCNDVAKRLDEETAVSADKHFVDTHKVQLISRVSNIAPILDELLVKEVIHEESYAKIRALATSQEKIRELYATSLKGAVNKLILYNFIESPSVLKYYSQMVSPNMSSRGTFGGRTTSLRLAMNTGAVNATIIADKTRKKRKKTPQQEVTIGRHHSNNRTRKLPEMSCTFHLLVSRSDIYRGHFLLVLSRQCLLLRALSSAPRISRSLQESYRLLQLPDGGRSSPAQVKEAYLRLAKLYHPDSGTPTSDAALFARVEEAYRAVLAHQSKTKRADWGKDEEDEDQFKGAVLQHRQYLSYDGVGSGTPSERERQYRQIRVDRASEQVLNYRQREHERAAAAEGALVERDTRQRSKKIKITQAIERLVEDLIQESMARGDFRNLSGAGKPLNKFQHNPFADPMTHNLNRILIDNGYQPAWVVMQRDIREATAQIRKRLLEGRARLGDPMAPGEHGQWDQLCAAAGEELAKLNKTVDNYNLIVPMLNMQMVHFSLSREIERAAKGAQQRRLEQREREREREWRKEERKRDNAVTEPKNTKRGLVSWMQDLFR</sequence>
<dbReference type="InterPro" id="IPR001623">
    <property type="entry name" value="DnaJ_domain"/>
</dbReference>
<dbReference type="InterPro" id="IPR001315">
    <property type="entry name" value="CARD"/>
</dbReference>
<dbReference type="InterPro" id="IPR004020">
    <property type="entry name" value="DAPIN"/>
</dbReference>
<organism evidence="5 6">
    <name type="scientific">Scophthalmus maximus</name>
    <name type="common">Turbot</name>
    <name type="synonym">Psetta maxima</name>
    <dbReference type="NCBI Taxonomy" id="52904"/>
    <lineage>
        <taxon>Eukaryota</taxon>
        <taxon>Metazoa</taxon>
        <taxon>Chordata</taxon>
        <taxon>Craniata</taxon>
        <taxon>Vertebrata</taxon>
        <taxon>Euteleostomi</taxon>
        <taxon>Actinopterygii</taxon>
        <taxon>Neopterygii</taxon>
        <taxon>Teleostei</taxon>
        <taxon>Neoteleostei</taxon>
        <taxon>Acanthomorphata</taxon>
        <taxon>Carangaria</taxon>
        <taxon>Pleuronectiformes</taxon>
        <taxon>Pleuronectoidei</taxon>
        <taxon>Scophthalmidae</taxon>
        <taxon>Scophthalmus</taxon>
    </lineage>
</organism>
<dbReference type="InterPro" id="IPR036869">
    <property type="entry name" value="J_dom_sf"/>
</dbReference>
<dbReference type="AlphaFoldDB" id="A0A6A4TH76"/>
<dbReference type="Pfam" id="PF00619">
    <property type="entry name" value="CARD"/>
    <property type="match status" value="1"/>
</dbReference>
<feature type="domain" description="J" evidence="2">
    <location>
        <begin position="279"/>
        <end position="345"/>
    </location>
</feature>
<dbReference type="Pfam" id="PF09350">
    <property type="entry name" value="DJC28_CD"/>
    <property type="match status" value="1"/>
</dbReference>
<dbReference type="CDD" id="cd08321">
    <property type="entry name" value="Pyrin_ASC-like"/>
    <property type="match status" value="1"/>
</dbReference>
<dbReference type="SUPFAM" id="SSF47986">
    <property type="entry name" value="DEATH domain"/>
    <property type="match status" value="2"/>
</dbReference>
<evidence type="ECO:0000256" key="1">
    <source>
        <dbReference type="SAM" id="MobiDB-lite"/>
    </source>
</evidence>
<reference evidence="5 6" key="1">
    <citation type="submission" date="2019-06" db="EMBL/GenBank/DDBJ databases">
        <title>Draft genomes of female and male turbot (Scophthalmus maximus).</title>
        <authorList>
            <person name="Xu H."/>
            <person name="Xu X.-W."/>
            <person name="Shao C."/>
            <person name="Chen S."/>
        </authorList>
    </citation>
    <scope>NUCLEOTIDE SEQUENCE [LARGE SCALE GENOMIC DNA]</scope>
    <source>
        <strain evidence="5">Ysfricsl-2016a</strain>
        <tissue evidence="5">Blood</tissue>
    </source>
</reference>
<dbReference type="SMART" id="SM00271">
    <property type="entry name" value="DnaJ"/>
    <property type="match status" value="1"/>
</dbReference>